<dbReference type="Proteomes" id="UP000236291">
    <property type="component" value="Unassembled WGS sequence"/>
</dbReference>
<dbReference type="STRING" id="57577.A0A2K3LHA7"/>
<dbReference type="Pfam" id="PF13966">
    <property type="entry name" value="zf-RVT"/>
    <property type="match status" value="1"/>
</dbReference>
<dbReference type="InterPro" id="IPR026960">
    <property type="entry name" value="RVT-Znf"/>
</dbReference>
<reference evidence="2 3" key="2">
    <citation type="journal article" date="2017" name="Front. Plant Sci.">
        <title>Gene Classification and Mining of Molecular Markers Useful in Red Clover (Trifolium pratense) Breeding.</title>
        <authorList>
            <person name="Istvanek J."/>
            <person name="Dluhosova J."/>
            <person name="Dluhos P."/>
            <person name="Patkova L."/>
            <person name="Nedelnik J."/>
            <person name="Repkova J."/>
        </authorList>
    </citation>
    <scope>NUCLEOTIDE SEQUENCE [LARGE SCALE GENOMIC DNA]</scope>
    <source>
        <strain evidence="3">cv. Tatra</strain>
        <tissue evidence="2">Young leaves</tissue>
    </source>
</reference>
<organism evidence="2 3">
    <name type="scientific">Trifolium pratense</name>
    <name type="common">Red clover</name>
    <dbReference type="NCBI Taxonomy" id="57577"/>
    <lineage>
        <taxon>Eukaryota</taxon>
        <taxon>Viridiplantae</taxon>
        <taxon>Streptophyta</taxon>
        <taxon>Embryophyta</taxon>
        <taxon>Tracheophyta</taxon>
        <taxon>Spermatophyta</taxon>
        <taxon>Magnoliopsida</taxon>
        <taxon>eudicotyledons</taxon>
        <taxon>Gunneridae</taxon>
        <taxon>Pentapetalae</taxon>
        <taxon>rosids</taxon>
        <taxon>fabids</taxon>
        <taxon>Fabales</taxon>
        <taxon>Fabaceae</taxon>
        <taxon>Papilionoideae</taxon>
        <taxon>50 kb inversion clade</taxon>
        <taxon>NPAAA clade</taxon>
        <taxon>Hologalegina</taxon>
        <taxon>IRL clade</taxon>
        <taxon>Trifolieae</taxon>
        <taxon>Trifolium</taxon>
    </lineage>
</organism>
<evidence type="ECO:0000259" key="1">
    <source>
        <dbReference type="Pfam" id="PF13966"/>
    </source>
</evidence>
<dbReference type="AlphaFoldDB" id="A0A2K3LHA7"/>
<feature type="non-terminal residue" evidence="2">
    <location>
        <position position="1"/>
    </location>
</feature>
<evidence type="ECO:0000313" key="3">
    <source>
        <dbReference type="Proteomes" id="UP000236291"/>
    </source>
</evidence>
<proteinExistence type="predicted"/>
<comment type="caution">
    <text evidence="2">The sequence shown here is derived from an EMBL/GenBank/DDBJ whole genome shotgun (WGS) entry which is preliminary data.</text>
</comment>
<dbReference type="EMBL" id="ASHM01033160">
    <property type="protein sequence ID" value="PNX77922.1"/>
    <property type="molecule type" value="Genomic_DNA"/>
</dbReference>
<name>A0A2K3LHA7_TRIPR</name>
<reference evidence="2 3" key="1">
    <citation type="journal article" date="2014" name="Am. J. Bot.">
        <title>Genome assembly and annotation for red clover (Trifolium pratense; Fabaceae).</title>
        <authorList>
            <person name="Istvanek J."/>
            <person name="Jaros M."/>
            <person name="Krenek A."/>
            <person name="Repkova J."/>
        </authorList>
    </citation>
    <scope>NUCLEOTIDE SEQUENCE [LARGE SCALE GENOMIC DNA]</scope>
    <source>
        <strain evidence="3">cv. Tatra</strain>
        <tissue evidence="2">Young leaves</tissue>
    </source>
</reference>
<sequence>TEAELLAEKKCVAHLTGEGIAVCDLPGDTMLPGEMDCIPTREKLVQCHVDCSPHCPMCDENVEDTAHAFFTCPMVSASWTVAGVETVLNSRTHLSHSAAEFIFNVCSTEDSLVAGRALMLMWCLWQNRNDMVWNSHSQEAHQIGQQAFNR</sequence>
<feature type="domain" description="Reverse transcriptase zinc-binding" evidence="1">
    <location>
        <begin position="36"/>
        <end position="79"/>
    </location>
</feature>
<evidence type="ECO:0000313" key="2">
    <source>
        <dbReference type="EMBL" id="PNX77922.1"/>
    </source>
</evidence>
<accession>A0A2K3LHA7</accession>
<gene>
    <name evidence="2" type="ORF">L195_g033894</name>
</gene>
<protein>
    <submittedName>
        <fullName evidence="2">Malate dehydrogenase</fullName>
    </submittedName>
</protein>